<keyword evidence="1" id="KW-0805">Transcription regulation</keyword>
<dbReference type="Pfam" id="PF06719">
    <property type="entry name" value="AraC_N"/>
    <property type="match status" value="1"/>
</dbReference>
<dbReference type="GO" id="GO:0003677">
    <property type="term" value="F:DNA binding"/>
    <property type="evidence" value="ECO:0007669"/>
    <property type="project" value="UniProtKB-KW"/>
</dbReference>
<dbReference type="Pfam" id="PF12833">
    <property type="entry name" value="HTH_18"/>
    <property type="match status" value="1"/>
</dbReference>
<dbReference type="InterPro" id="IPR018062">
    <property type="entry name" value="HTH_AraC-typ_CS"/>
</dbReference>
<dbReference type="InterPro" id="IPR009057">
    <property type="entry name" value="Homeodomain-like_sf"/>
</dbReference>
<dbReference type="EMBL" id="CAMXCH010000001">
    <property type="protein sequence ID" value="CAI3929901.1"/>
    <property type="molecule type" value="Genomic_DNA"/>
</dbReference>
<dbReference type="SMART" id="SM00342">
    <property type="entry name" value="HTH_ARAC"/>
    <property type="match status" value="1"/>
</dbReference>
<feature type="domain" description="HTH araC/xylS-type" evidence="4">
    <location>
        <begin position="201"/>
        <end position="299"/>
    </location>
</feature>
<evidence type="ECO:0000259" key="4">
    <source>
        <dbReference type="PROSITE" id="PS01124"/>
    </source>
</evidence>
<evidence type="ECO:0000256" key="1">
    <source>
        <dbReference type="ARBA" id="ARBA00023015"/>
    </source>
</evidence>
<sequence>MNKKNYKKIVKDTISMCITQAPNGTMKTAVKGVKLFWGVEASLPRPLVYQSGLFFLLQGEKKGQIRNYTFVYDQDYYLVFTSPVTSLCSYNASYEKPVCGLFIEFCKNDIREILTKFPMTDKTKSKRHDHSPRFETINPTKVNSNMRIAIHRLLTIINDDIASQILGKSIHQEILFYALQDRNNLSLRSYYDRNNTNGRIDKLIEDIYLDIAQPINIQNMAKSVNMSSSTFYRIFIDKTGQSPLQFIKKLRLHKARDMIVFDGMSVGQAAHAVGYESQSQFSREFKKYFDMPAKEYHRSSESYWKFSD</sequence>
<dbReference type="PROSITE" id="PS01124">
    <property type="entry name" value="HTH_ARAC_FAMILY_2"/>
    <property type="match status" value="1"/>
</dbReference>
<protein>
    <submittedName>
        <fullName evidence="5">AraC-type DNA-binding domain and AraC-containing proteins (AraC) (PDB:1BL0)</fullName>
    </submittedName>
</protein>
<comment type="caution">
    <text evidence="5">The sequence shown here is derived from an EMBL/GenBank/DDBJ whole genome shotgun (WGS) entry which is preliminary data.</text>
</comment>
<dbReference type="Proteomes" id="UP001154272">
    <property type="component" value="Unassembled WGS sequence"/>
</dbReference>
<dbReference type="PANTHER" id="PTHR43436">
    <property type="entry name" value="ARAC-FAMILY TRANSCRIPTIONAL REGULATOR"/>
    <property type="match status" value="1"/>
</dbReference>
<evidence type="ECO:0000313" key="6">
    <source>
        <dbReference type="Proteomes" id="UP001154272"/>
    </source>
</evidence>
<dbReference type="InterPro" id="IPR009594">
    <property type="entry name" value="Tscrpt_reg_HTH_AraC_N"/>
</dbReference>
<keyword evidence="6" id="KW-1185">Reference proteome</keyword>
<evidence type="ECO:0000256" key="2">
    <source>
        <dbReference type="ARBA" id="ARBA00023125"/>
    </source>
</evidence>
<gene>
    <name evidence="5" type="ORF">R83534S58_LOCUS468</name>
</gene>
<dbReference type="SUPFAM" id="SSF46689">
    <property type="entry name" value="Homeodomain-like"/>
    <property type="match status" value="2"/>
</dbReference>
<accession>A0ABM9HKQ9</accession>
<dbReference type="PANTHER" id="PTHR43436:SF1">
    <property type="entry name" value="TRANSCRIPTIONAL REGULATORY PROTEIN"/>
    <property type="match status" value="1"/>
</dbReference>
<dbReference type="Gene3D" id="1.10.10.60">
    <property type="entry name" value="Homeodomain-like"/>
    <property type="match status" value="2"/>
</dbReference>
<keyword evidence="2 5" id="KW-0238">DNA-binding</keyword>
<dbReference type="RefSeq" id="WP_282023297.1">
    <property type="nucleotide sequence ID" value="NZ_CAMXCH010000001.1"/>
</dbReference>
<proteinExistence type="predicted"/>
<organism evidence="5 6">
    <name type="scientific">Commensalibacter papalotli</name>
    <name type="common">ex Botero et al. 2024</name>
    <dbReference type="NCBI Taxonomy" id="2972766"/>
    <lineage>
        <taxon>Bacteria</taxon>
        <taxon>Pseudomonadati</taxon>
        <taxon>Pseudomonadota</taxon>
        <taxon>Alphaproteobacteria</taxon>
        <taxon>Acetobacterales</taxon>
        <taxon>Acetobacteraceae</taxon>
    </lineage>
</organism>
<evidence type="ECO:0000256" key="3">
    <source>
        <dbReference type="ARBA" id="ARBA00023163"/>
    </source>
</evidence>
<keyword evidence="3" id="KW-0804">Transcription</keyword>
<dbReference type="PROSITE" id="PS00041">
    <property type="entry name" value="HTH_ARAC_FAMILY_1"/>
    <property type="match status" value="1"/>
</dbReference>
<dbReference type="InterPro" id="IPR018060">
    <property type="entry name" value="HTH_AraC"/>
</dbReference>
<name>A0ABM9HKQ9_9PROT</name>
<evidence type="ECO:0000313" key="5">
    <source>
        <dbReference type="EMBL" id="CAI3929901.1"/>
    </source>
</evidence>
<reference evidence="5" key="1">
    <citation type="submission" date="2022-10" db="EMBL/GenBank/DDBJ databases">
        <authorList>
            <person name="Botero Cardona J."/>
        </authorList>
    </citation>
    <scope>NUCLEOTIDE SEQUENCE</scope>
    <source>
        <strain evidence="5">R-83534</strain>
    </source>
</reference>